<proteinExistence type="predicted"/>
<protein>
    <submittedName>
        <fullName evidence="1">Uncharacterized protein</fullName>
    </submittedName>
</protein>
<organism evidence="1 2">
    <name type="scientific">Catharanthus roseus</name>
    <name type="common">Madagascar periwinkle</name>
    <name type="synonym">Vinca rosea</name>
    <dbReference type="NCBI Taxonomy" id="4058"/>
    <lineage>
        <taxon>Eukaryota</taxon>
        <taxon>Viridiplantae</taxon>
        <taxon>Streptophyta</taxon>
        <taxon>Embryophyta</taxon>
        <taxon>Tracheophyta</taxon>
        <taxon>Spermatophyta</taxon>
        <taxon>Magnoliopsida</taxon>
        <taxon>eudicotyledons</taxon>
        <taxon>Gunneridae</taxon>
        <taxon>Pentapetalae</taxon>
        <taxon>asterids</taxon>
        <taxon>lamiids</taxon>
        <taxon>Gentianales</taxon>
        <taxon>Apocynaceae</taxon>
        <taxon>Rauvolfioideae</taxon>
        <taxon>Vinceae</taxon>
        <taxon>Catharanthinae</taxon>
        <taxon>Catharanthus</taxon>
    </lineage>
</organism>
<keyword evidence="2" id="KW-1185">Reference proteome</keyword>
<evidence type="ECO:0000313" key="1">
    <source>
        <dbReference type="EMBL" id="KAI5655234.1"/>
    </source>
</evidence>
<accession>A0ACC0A3R2</accession>
<comment type="caution">
    <text evidence="1">The sequence shown here is derived from an EMBL/GenBank/DDBJ whole genome shotgun (WGS) entry which is preliminary data.</text>
</comment>
<dbReference type="EMBL" id="CM044707">
    <property type="protein sequence ID" value="KAI5655234.1"/>
    <property type="molecule type" value="Genomic_DNA"/>
</dbReference>
<reference evidence="2" key="1">
    <citation type="journal article" date="2023" name="Nat. Plants">
        <title>Single-cell RNA sequencing provides a high-resolution roadmap for understanding the multicellular compartmentation of specialized metabolism.</title>
        <authorList>
            <person name="Sun S."/>
            <person name="Shen X."/>
            <person name="Li Y."/>
            <person name="Li Y."/>
            <person name="Wang S."/>
            <person name="Li R."/>
            <person name="Zhang H."/>
            <person name="Shen G."/>
            <person name="Guo B."/>
            <person name="Wei J."/>
            <person name="Xu J."/>
            <person name="St-Pierre B."/>
            <person name="Chen S."/>
            <person name="Sun C."/>
        </authorList>
    </citation>
    <scope>NUCLEOTIDE SEQUENCE [LARGE SCALE GENOMIC DNA]</scope>
</reference>
<sequence length="507" mass="58975">MANFISFFILFSALFFLFKRLFFPNRKQKLPPGPPSLPIVGHLHHIKTSLYQALARLSNEYGPVIFLRFGCRSFVAVSSPSAIEECFTKNDIIFANRPKSMATDRLTFNYIGFAWAPYGQFWRIVRRFTVVEFFSTNCLGKSRPIREEEIQSILRSIFKITKMKSEKIDLKHWVSVFTFNVLMRTMADKWAVDEEDSGVEKGKEIMKELREIFFTNVAMNVCDFFPIFRWFGYKGIEQRMINLHNRRNEFLQGLVDKVRINKKSGFVRNKESHRSLIEAFLSHQDQDPEFFTDDLIKSVLLIMFVAGTETSAVIIEWAMSLLLSNPDVLNKLRIEIDKQIGNKRLINESDIPKLPYLRCIINETMRLFPPVPLLLPHCSSEDCKIAGYDIPKGTVLFVNAWATHRDPKLWDEPEKFIPERFENMEVEKEGYKFIPFGIGRRACPGTSMGIRTVSLALGAFIQCFDWKKVEEYELNTSYDYRITLQKANQLEASCSPRQDFFPILSQL</sequence>
<evidence type="ECO:0000313" key="2">
    <source>
        <dbReference type="Proteomes" id="UP001060085"/>
    </source>
</evidence>
<dbReference type="Proteomes" id="UP001060085">
    <property type="component" value="Linkage Group LG07"/>
</dbReference>
<name>A0ACC0A3R2_CATRO</name>
<gene>
    <name evidence="1" type="ORF">M9H77_32421</name>
</gene>